<reference evidence="1 2" key="1">
    <citation type="journal article" date="2018" name="PLoS Genet.">
        <title>Population sequencing reveals clonal diversity and ancestral inbreeding in the grapevine cultivar Chardonnay.</title>
        <authorList>
            <person name="Roach M.J."/>
            <person name="Johnson D.L."/>
            <person name="Bohlmann J."/>
            <person name="van Vuuren H.J."/>
            <person name="Jones S.J."/>
            <person name="Pretorius I.S."/>
            <person name="Schmidt S.A."/>
            <person name="Borneman A.R."/>
        </authorList>
    </citation>
    <scope>NUCLEOTIDE SEQUENCE [LARGE SCALE GENOMIC DNA]</scope>
    <source>
        <strain evidence="2">cv. Chardonnay</strain>
        <tissue evidence="1">Leaf</tissue>
    </source>
</reference>
<gene>
    <name evidence="1" type="primary">GIP_179</name>
    <name evidence="1" type="ORF">CK203_068474</name>
</gene>
<dbReference type="PANTHER" id="PTHR11439">
    <property type="entry name" value="GAG-POL-RELATED RETROTRANSPOSON"/>
    <property type="match status" value="1"/>
</dbReference>
<dbReference type="EMBL" id="QGNW01001128">
    <property type="protein sequence ID" value="RVW54383.1"/>
    <property type="molecule type" value="Genomic_DNA"/>
</dbReference>
<dbReference type="CDD" id="cd09272">
    <property type="entry name" value="RNase_HI_RT_Ty1"/>
    <property type="match status" value="1"/>
</dbReference>
<organism evidence="1 2">
    <name type="scientific">Vitis vinifera</name>
    <name type="common">Grape</name>
    <dbReference type="NCBI Taxonomy" id="29760"/>
    <lineage>
        <taxon>Eukaryota</taxon>
        <taxon>Viridiplantae</taxon>
        <taxon>Streptophyta</taxon>
        <taxon>Embryophyta</taxon>
        <taxon>Tracheophyta</taxon>
        <taxon>Spermatophyta</taxon>
        <taxon>Magnoliopsida</taxon>
        <taxon>eudicotyledons</taxon>
        <taxon>Gunneridae</taxon>
        <taxon>Pentapetalae</taxon>
        <taxon>rosids</taxon>
        <taxon>Vitales</taxon>
        <taxon>Vitaceae</taxon>
        <taxon>Viteae</taxon>
        <taxon>Vitis</taxon>
    </lineage>
</organism>
<dbReference type="AlphaFoldDB" id="A0A438F351"/>
<sequence>MEETKTLEMNGTWDMVSLPKGKTIVGCKWVFTIKYKPDGDNIMGLEKLKRELAKDFEIKDFGQLRYFLGMEVARKLGQTKLSSSVDKGRYQHLKKGHMRIEAYIDVDWEGDNKDRRSTSGYCTFVRGNFVTWRSKKQNVVARSSVEAEFQVVAHGICELIWLKRILEELRIPYEKPMKFYHDNKATINIAHNPVQHDGTKHVEVYHHFIKEKLEWGLVCISYDPIKKLLVDILTKGLPKQLFEVPNGAEDHQSEEQSAKVELVSIESSIRVLNQLTEPVWRSRLAAKLEAKLS</sequence>
<proteinExistence type="predicted"/>
<dbReference type="PANTHER" id="PTHR11439:SF440">
    <property type="entry name" value="INTEGRASE CATALYTIC DOMAIN-CONTAINING PROTEIN"/>
    <property type="match status" value="1"/>
</dbReference>
<evidence type="ECO:0000313" key="1">
    <source>
        <dbReference type="EMBL" id="RVW54383.1"/>
    </source>
</evidence>
<comment type="caution">
    <text evidence="1">The sequence shown here is derived from an EMBL/GenBank/DDBJ whole genome shotgun (WGS) entry which is preliminary data.</text>
</comment>
<accession>A0A438F351</accession>
<name>A0A438F351_VITVI</name>
<dbReference type="Proteomes" id="UP000288805">
    <property type="component" value="Unassembled WGS sequence"/>
</dbReference>
<protein>
    <submittedName>
        <fullName evidence="1">Copia protein</fullName>
    </submittedName>
</protein>
<evidence type="ECO:0000313" key="2">
    <source>
        <dbReference type="Proteomes" id="UP000288805"/>
    </source>
</evidence>